<evidence type="ECO:0000313" key="8">
    <source>
        <dbReference type="EMBL" id="MCS3865520.1"/>
    </source>
</evidence>
<comment type="caution">
    <text evidence="6">Lacks conserved residue(s) required for the propagation of feature annotation.</text>
</comment>
<evidence type="ECO:0000256" key="2">
    <source>
        <dbReference type="ARBA" id="ARBA00022777"/>
    </source>
</evidence>
<comment type="function">
    <text evidence="6">Involved in the regulation of the intracellular balance of NAD and NADP, and is a key enzyme in the biosynthesis of NADP. Catalyzes specifically the phosphorylation on 2'-hydroxyl of the adenosine moiety of NAD to yield NADP.</text>
</comment>
<reference evidence="8" key="1">
    <citation type="submission" date="2022-08" db="EMBL/GenBank/DDBJ databases">
        <title>Genomic Encyclopedia of Type Strains, Phase V (KMG-V): Genome sequencing to study the core and pangenomes of soil and plant-associated prokaryotes.</title>
        <authorList>
            <person name="Whitman W."/>
        </authorList>
    </citation>
    <scope>NUCLEOTIDE SEQUENCE</scope>
    <source>
        <strain evidence="8">SP2016B</strain>
    </source>
</reference>
<sequence length="314" mass="33764">MVYGITGNPTKDALWAPLAKLIDRLTDDDLPFRIHEPIATGLVEQGLVDEEMCRAHAVDDVAAAGDIVLSFGGDGTLLRTAHRTGPNGTPLLGVNIGRLGFLADIEIGQIHDAIDALEAGDYRTEERLALQADLESDSGLDTEWALNEFVLDRSGAAGLIEIEVAVDGTPLNTYWADGLIISTPTGSTAYSLSTGGPIITPGVDAIILTPIAPHTLTVRPIVLPADATITCQVRENDQPYVFAADGQSTMFDEHNLEFSVERANHAVNLVKLPGQHFFHTLRSKLMWGARRSEEPTDRGQSISAPRDQSPLKGE</sequence>
<keyword evidence="1 6" id="KW-0808">Transferase</keyword>
<dbReference type="HAMAP" id="MF_00361">
    <property type="entry name" value="NAD_kinase"/>
    <property type="match status" value="1"/>
</dbReference>
<keyword evidence="2 6" id="KW-0418">Kinase</keyword>
<dbReference type="Proteomes" id="UP001155034">
    <property type="component" value="Unassembled WGS sequence"/>
</dbReference>
<dbReference type="EC" id="2.7.1.23" evidence="6"/>
<keyword evidence="4 6" id="KW-0520">NAD</keyword>
<dbReference type="RefSeq" id="WP_251954670.1">
    <property type="nucleotide sequence ID" value="NZ_CALTSI010000024.1"/>
</dbReference>
<comment type="similarity">
    <text evidence="6">Belongs to the NAD kinase family.</text>
</comment>
<keyword evidence="6" id="KW-0963">Cytoplasm</keyword>
<comment type="catalytic activity">
    <reaction evidence="5 6">
        <text>NAD(+) + ATP = ADP + NADP(+) + H(+)</text>
        <dbReference type="Rhea" id="RHEA:18629"/>
        <dbReference type="ChEBI" id="CHEBI:15378"/>
        <dbReference type="ChEBI" id="CHEBI:30616"/>
        <dbReference type="ChEBI" id="CHEBI:57540"/>
        <dbReference type="ChEBI" id="CHEBI:58349"/>
        <dbReference type="ChEBI" id="CHEBI:456216"/>
        <dbReference type="EC" id="2.7.1.23"/>
    </reaction>
</comment>
<dbReference type="GO" id="GO:0046872">
    <property type="term" value="F:metal ion binding"/>
    <property type="evidence" value="ECO:0007669"/>
    <property type="project" value="UniProtKB-UniRule"/>
</dbReference>
<keyword evidence="3 6" id="KW-0521">NADP</keyword>
<feature type="active site" description="Proton acceptor" evidence="6">
    <location>
        <position position="74"/>
    </location>
</feature>
<dbReference type="PANTHER" id="PTHR20275:SF0">
    <property type="entry name" value="NAD KINASE"/>
    <property type="match status" value="1"/>
</dbReference>
<dbReference type="SUPFAM" id="SSF111331">
    <property type="entry name" value="NAD kinase/diacylglycerol kinase-like"/>
    <property type="match status" value="1"/>
</dbReference>
<dbReference type="GO" id="GO:0019674">
    <property type="term" value="P:NAD+ metabolic process"/>
    <property type="evidence" value="ECO:0007669"/>
    <property type="project" value="InterPro"/>
</dbReference>
<protein>
    <recommendedName>
        <fullName evidence="6">NAD kinase</fullName>
        <ecNumber evidence="6">2.7.1.23</ecNumber>
    </recommendedName>
    <alternativeName>
        <fullName evidence="6">ATP-dependent NAD kinase</fullName>
    </alternativeName>
</protein>
<comment type="caution">
    <text evidence="8">The sequence shown here is derived from an EMBL/GenBank/DDBJ whole genome shotgun (WGS) entry which is preliminary data.</text>
</comment>
<accession>A0A9X2R738</accession>
<feature type="binding site" evidence="6">
    <location>
        <begin position="188"/>
        <end position="193"/>
    </location>
    <ligand>
        <name>NAD(+)</name>
        <dbReference type="ChEBI" id="CHEBI:57540"/>
    </ligand>
</feature>
<comment type="subcellular location">
    <subcellularLocation>
        <location evidence="6">Cytoplasm</location>
    </subcellularLocation>
</comment>
<keyword evidence="6" id="KW-0067">ATP-binding</keyword>
<dbReference type="GO" id="GO:0003951">
    <property type="term" value="F:NAD+ kinase activity"/>
    <property type="evidence" value="ECO:0007669"/>
    <property type="project" value="UniProtKB-UniRule"/>
</dbReference>
<dbReference type="GO" id="GO:0006741">
    <property type="term" value="P:NADP+ biosynthetic process"/>
    <property type="evidence" value="ECO:0007669"/>
    <property type="project" value="UniProtKB-UniRule"/>
</dbReference>
<keyword evidence="6" id="KW-0547">Nucleotide-binding</keyword>
<evidence type="ECO:0000256" key="6">
    <source>
        <dbReference type="HAMAP-Rule" id="MF_00361"/>
    </source>
</evidence>
<feature type="binding site" evidence="6">
    <location>
        <begin position="147"/>
        <end position="148"/>
    </location>
    <ligand>
        <name>NAD(+)</name>
        <dbReference type="ChEBI" id="CHEBI:57540"/>
    </ligand>
</feature>
<organism evidence="8 9">
    <name type="scientific">Salinibacter ruber</name>
    <dbReference type="NCBI Taxonomy" id="146919"/>
    <lineage>
        <taxon>Bacteria</taxon>
        <taxon>Pseudomonadati</taxon>
        <taxon>Rhodothermota</taxon>
        <taxon>Rhodothermia</taxon>
        <taxon>Rhodothermales</taxon>
        <taxon>Salinibacteraceae</taxon>
        <taxon>Salinibacter</taxon>
    </lineage>
</organism>
<name>A0A9X2R738_9BACT</name>
<dbReference type="Pfam" id="PF01513">
    <property type="entry name" value="NAD_kinase"/>
    <property type="match status" value="1"/>
</dbReference>
<feature type="region of interest" description="Disordered" evidence="7">
    <location>
        <begin position="289"/>
        <end position="314"/>
    </location>
</feature>
<dbReference type="Pfam" id="PF20143">
    <property type="entry name" value="NAD_kinase_C"/>
    <property type="match status" value="1"/>
</dbReference>
<dbReference type="InterPro" id="IPR016064">
    <property type="entry name" value="NAD/diacylglycerol_kinase_sf"/>
</dbReference>
<dbReference type="Gene3D" id="3.40.50.10330">
    <property type="entry name" value="Probable inorganic polyphosphate/atp-NAD kinase, domain 1"/>
    <property type="match status" value="1"/>
</dbReference>
<feature type="binding site" evidence="6">
    <location>
        <begin position="74"/>
        <end position="75"/>
    </location>
    <ligand>
        <name>NAD(+)</name>
        <dbReference type="ChEBI" id="CHEBI:57540"/>
    </ligand>
</feature>
<evidence type="ECO:0000313" key="9">
    <source>
        <dbReference type="Proteomes" id="UP001155034"/>
    </source>
</evidence>
<dbReference type="GO" id="GO:0005737">
    <property type="term" value="C:cytoplasm"/>
    <property type="evidence" value="ECO:0007669"/>
    <property type="project" value="UniProtKB-SubCell"/>
</dbReference>
<dbReference type="EMBL" id="JANTYZ010000005">
    <property type="protein sequence ID" value="MCS3865520.1"/>
    <property type="molecule type" value="Genomic_DNA"/>
</dbReference>
<dbReference type="InterPro" id="IPR017437">
    <property type="entry name" value="ATP-NAD_kinase_PpnK-typ_C"/>
</dbReference>
<evidence type="ECO:0000256" key="7">
    <source>
        <dbReference type="SAM" id="MobiDB-lite"/>
    </source>
</evidence>
<feature type="binding site" evidence="6">
    <location>
        <position position="79"/>
    </location>
    <ligand>
        <name>NAD(+)</name>
        <dbReference type="ChEBI" id="CHEBI:57540"/>
    </ligand>
</feature>
<evidence type="ECO:0000256" key="3">
    <source>
        <dbReference type="ARBA" id="ARBA00022857"/>
    </source>
</evidence>
<dbReference type="PANTHER" id="PTHR20275">
    <property type="entry name" value="NAD KINASE"/>
    <property type="match status" value="1"/>
</dbReference>
<feature type="binding site" evidence="6">
    <location>
        <position position="212"/>
    </location>
    <ligand>
        <name>NAD(+)</name>
        <dbReference type="ChEBI" id="CHEBI:57540"/>
    </ligand>
</feature>
<evidence type="ECO:0000256" key="5">
    <source>
        <dbReference type="ARBA" id="ARBA00047925"/>
    </source>
</evidence>
<gene>
    <name evidence="6" type="primary">nadK</name>
    <name evidence="8" type="ORF">GGP82_002078</name>
</gene>
<comment type="cofactor">
    <cofactor evidence="6">
        <name>a divalent metal cation</name>
        <dbReference type="ChEBI" id="CHEBI:60240"/>
    </cofactor>
</comment>
<dbReference type="InterPro" id="IPR002504">
    <property type="entry name" value="NADK"/>
</dbReference>
<evidence type="ECO:0000256" key="1">
    <source>
        <dbReference type="ARBA" id="ARBA00022679"/>
    </source>
</evidence>
<dbReference type="InterPro" id="IPR017438">
    <property type="entry name" value="ATP-NAD_kinase_N"/>
</dbReference>
<dbReference type="AlphaFoldDB" id="A0A9X2R738"/>
<evidence type="ECO:0000256" key="4">
    <source>
        <dbReference type="ARBA" id="ARBA00023027"/>
    </source>
</evidence>
<dbReference type="GO" id="GO:0005524">
    <property type="term" value="F:ATP binding"/>
    <property type="evidence" value="ECO:0007669"/>
    <property type="project" value="UniProtKB-KW"/>
</dbReference>
<dbReference type="Gene3D" id="2.60.200.30">
    <property type="entry name" value="Probable inorganic polyphosphate/atp-NAD kinase, domain 2"/>
    <property type="match status" value="1"/>
</dbReference>
<proteinExistence type="inferred from homology"/>
<feature type="binding site" evidence="6">
    <location>
        <position position="247"/>
    </location>
    <ligand>
        <name>NAD(+)</name>
        <dbReference type="ChEBI" id="CHEBI:57540"/>
    </ligand>
</feature>
<feature type="binding site" evidence="6">
    <location>
        <position position="177"/>
    </location>
    <ligand>
        <name>NAD(+)</name>
        <dbReference type="ChEBI" id="CHEBI:57540"/>
    </ligand>
</feature>
<dbReference type="GO" id="GO:0051287">
    <property type="term" value="F:NAD binding"/>
    <property type="evidence" value="ECO:0007669"/>
    <property type="project" value="UniProtKB-ARBA"/>
</dbReference>